<name>A0AA48GTV3_9BACT</name>
<keyword evidence="3 5" id="KW-1133">Transmembrane helix</keyword>
<dbReference type="PROSITE" id="PS00217">
    <property type="entry name" value="SUGAR_TRANSPORT_2"/>
    <property type="match status" value="1"/>
</dbReference>
<keyword evidence="2 5" id="KW-0812">Transmembrane</keyword>
<evidence type="ECO:0000256" key="5">
    <source>
        <dbReference type="SAM" id="Phobius"/>
    </source>
</evidence>
<dbReference type="AlphaFoldDB" id="A0AA48GTV3"/>
<feature type="transmembrane region" description="Helical" evidence="5">
    <location>
        <begin position="385"/>
        <end position="402"/>
    </location>
</feature>
<dbReference type="EMBL" id="AP027081">
    <property type="protein sequence ID" value="BDU77649.1"/>
    <property type="molecule type" value="Genomic_DNA"/>
</dbReference>
<feature type="transmembrane region" description="Helical" evidence="5">
    <location>
        <begin position="151"/>
        <end position="170"/>
    </location>
</feature>
<dbReference type="InterPro" id="IPR036259">
    <property type="entry name" value="MFS_trans_sf"/>
</dbReference>
<dbReference type="Pfam" id="PF07690">
    <property type="entry name" value="MFS_1"/>
    <property type="match status" value="1"/>
</dbReference>
<dbReference type="PROSITE" id="PS50850">
    <property type="entry name" value="MFS"/>
    <property type="match status" value="1"/>
</dbReference>
<feature type="transmembrane region" description="Helical" evidence="5">
    <location>
        <begin position="35"/>
        <end position="53"/>
    </location>
</feature>
<feature type="transmembrane region" description="Helical" evidence="5">
    <location>
        <begin position="182"/>
        <end position="203"/>
    </location>
</feature>
<feature type="domain" description="Major facilitator superfamily (MFS) profile" evidence="6">
    <location>
        <begin position="1"/>
        <end position="451"/>
    </location>
</feature>
<keyword evidence="4 5" id="KW-0472">Membrane</keyword>
<dbReference type="Gene3D" id="1.20.1250.20">
    <property type="entry name" value="MFS general substrate transporter like domains"/>
    <property type="match status" value="1"/>
</dbReference>
<dbReference type="GO" id="GO:0022857">
    <property type="term" value="F:transmembrane transporter activity"/>
    <property type="evidence" value="ECO:0007669"/>
    <property type="project" value="InterPro"/>
</dbReference>
<dbReference type="PRINTS" id="PR01036">
    <property type="entry name" value="TCRTETB"/>
</dbReference>
<evidence type="ECO:0000256" key="4">
    <source>
        <dbReference type="ARBA" id="ARBA00023136"/>
    </source>
</evidence>
<gene>
    <name evidence="7" type="ORF">METESE_26070</name>
</gene>
<comment type="subcellular location">
    <subcellularLocation>
        <location evidence="1">Membrane</location>
        <topology evidence="1">Multi-pass membrane protein</topology>
    </subcellularLocation>
</comment>
<dbReference type="PANTHER" id="PTHR23501">
    <property type="entry name" value="MAJOR FACILITATOR SUPERFAMILY"/>
    <property type="match status" value="1"/>
</dbReference>
<accession>A0AA48GTV3</accession>
<feature type="transmembrane region" description="Helical" evidence="5">
    <location>
        <begin position="215"/>
        <end position="235"/>
    </location>
</feature>
<feature type="transmembrane region" description="Helical" evidence="5">
    <location>
        <begin position="282"/>
        <end position="303"/>
    </location>
</feature>
<feature type="transmembrane region" description="Helical" evidence="5">
    <location>
        <begin position="315"/>
        <end position="336"/>
    </location>
</feature>
<dbReference type="Gene3D" id="1.20.1720.10">
    <property type="entry name" value="Multidrug resistance protein D"/>
    <property type="match status" value="1"/>
</dbReference>
<evidence type="ECO:0000256" key="3">
    <source>
        <dbReference type="ARBA" id="ARBA00022989"/>
    </source>
</evidence>
<keyword evidence="8" id="KW-1185">Reference proteome</keyword>
<feature type="transmembrane region" description="Helical" evidence="5">
    <location>
        <begin position="94"/>
        <end position="114"/>
    </location>
</feature>
<dbReference type="GO" id="GO:0005886">
    <property type="term" value="C:plasma membrane"/>
    <property type="evidence" value="ECO:0007669"/>
    <property type="project" value="TreeGrafter"/>
</dbReference>
<evidence type="ECO:0000256" key="1">
    <source>
        <dbReference type="ARBA" id="ARBA00004141"/>
    </source>
</evidence>
<feature type="transmembrane region" description="Helical" evidence="5">
    <location>
        <begin position="342"/>
        <end position="364"/>
    </location>
</feature>
<feature type="transmembrane region" description="Helical" evidence="5">
    <location>
        <begin position="65"/>
        <end position="82"/>
    </location>
</feature>
<sequence length="466" mass="46920">MGVSLAALLLAAMDSTVVSTLLPAMMRDLGGSGTAPWLVSGFILAQTLAAPLFGSLSDAVGVRTAFALACILFAMGSGWVALAPSVSMAIAARILQGLGAGGIVILVYTFVAQASGPNDRPKRQGMISGIWGIAAILGPLLGMAVEFMAGWRWVFLLNLPILGVLLYLLLTRLPTLDQPAGTPALDPVGLVLISLGVTAGLLAMTPASTGLAAPWRTICILAAAGIAGVLAVRCLSKAPERTALISGPGMAAIGATAAAAFILYATITFLPIFLQTDLHKPVAAASMIVLAGSLGWVLGSLACGRVLAKLGYRKVALAAAVLMATACALLGLSALMEWWLGLMGAEFLLGLGMGGVANTTLLAAQNHSAPGRLGTTTGTIQLARSLGGVIGVNLFAALTNLMNSSTPWALSMGSSAPGTQGYALALFSLLPVAALAAIAALKLPITYATAGKEMSSSTAAGTGEQS</sequence>
<reference evidence="7" key="1">
    <citation type="journal article" date="2023" name="Int. J. Syst. Evol. Microbiol.">
        <title>Mesoterricola silvestris gen. nov., sp. nov., Mesoterricola sediminis sp. nov., Geothrix oryzae sp. nov., Geothrix edaphica sp. nov., Geothrix rubra sp. nov., and Geothrix limicola sp. nov., six novel members of Acidobacteriota isolated from soils.</title>
        <authorList>
            <person name="Itoh H."/>
            <person name="Sugisawa Y."/>
            <person name="Mise K."/>
            <person name="Xu Z."/>
            <person name="Kuniyasu M."/>
            <person name="Ushijima N."/>
            <person name="Kawano K."/>
            <person name="Kobayashi E."/>
            <person name="Shiratori Y."/>
            <person name="Masuda Y."/>
            <person name="Senoo K."/>
        </authorList>
    </citation>
    <scope>NUCLEOTIDE SEQUENCE</scope>
    <source>
        <strain evidence="7">W786</strain>
    </source>
</reference>
<dbReference type="InterPro" id="IPR011701">
    <property type="entry name" value="MFS"/>
</dbReference>
<evidence type="ECO:0000259" key="6">
    <source>
        <dbReference type="PROSITE" id="PS50850"/>
    </source>
</evidence>
<organism evidence="7 8">
    <name type="scientific">Mesoterricola sediminis</name>
    <dbReference type="NCBI Taxonomy" id="2927980"/>
    <lineage>
        <taxon>Bacteria</taxon>
        <taxon>Pseudomonadati</taxon>
        <taxon>Acidobacteriota</taxon>
        <taxon>Holophagae</taxon>
        <taxon>Holophagales</taxon>
        <taxon>Holophagaceae</taxon>
        <taxon>Mesoterricola</taxon>
    </lineage>
</organism>
<proteinExistence type="predicted"/>
<evidence type="ECO:0000313" key="8">
    <source>
        <dbReference type="Proteomes" id="UP001228113"/>
    </source>
</evidence>
<feature type="transmembrane region" description="Helical" evidence="5">
    <location>
        <begin position="422"/>
        <end position="445"/>
    </location>
</feature>
<evidence type="ECO:0000313" key="7">
    <source>
        <dbReference type="EMBL" id="BDU77649.1"/>
    </source>
</evidence>
<dbReference type="InterPro" id="IPR020846">
    <property type="entry name" value="MFS_dom"/>
</dbReference>
<dbReference type="InterPro" id="IPR005829">
    <property type="entry name" value="Sugar_transporter_CS"/>
</dbReference>
<dbReference type="PANTHER" id="PTHR23501:SF197">
    <property type="entry name" value="COMD"/>
    <property type="match status" value="1"/>
</dbReference>
<feature type="transmembrane region" description="Helical" evidence="5">
    <location>
        <begin position="126"/>
        <end position="145"/>
    </location>
</feature>
<evidence type="ECO:0000256" key="2">
    <source>
        <dbReference type="ARBA" id="ARBA00022692"/>
    </source>
</evidence>
<dbReference type="SUPFAM" id="SSF103473">
    <property type="entry name" value="MFS general substrate transporter"/>
    <property type="match status" value="1"/>
</dbReference>
<protein>
    <submittedName>
        <fullName evidence="7">MFS transporter</fullName>
    </submittedName>
</protein>
<dbReference type="Proteomes" id="UP001228113">
    <property type="component" value="Chromosome"/>
</dbReference>
<feature type="transmembrane region" description="Helical" evidence="5">
    <location>
        <begin position="247"/>
        <end position="270"/>
    </location>
</feature>
<dbReference type="KEGG" id="msea:METESE_26070"/>